<dbReference type="InterPro" id="IPR029021">
    <property type="entry name" value="Prot-tyrosine_phosphatase-like"/>
</dbReference>
<dbReference type="EMBL" id="JASJQH010007941">
    <property type="protein sequence ID" value="KAK9696619.1"/>
    <property type="molecule type" value="Genomic_DNA"/>
</dbReference>
<dbReference type="SMART" id="SM00194">
    <property type="entry name" value="PTPc"/>
    <property type="match status" value="1"/>
</dbReference>
<dbReference type="PRINTS" id="PR00700">
    <property type="entry name" value="PRTYPHPHTASE"/>
</dbReference>
<protein>
    <submittedName>
        <fullName evidence="4">Tyrosine protein phosphatase 1</fullName>
        <ecNumber evidence="4">3.1.3.48</ecNumber>
    </submittedName>
</protein>
<dbReference type="PANTHER" id="PTHR19134">
    <property type="entry name" value="RECEPTOR-TYPE TYROSINE-PROTEIN PHOSPHATASE"/>
    <property type="match status" value="1"/>
</dbReference>
<evidence type="ECO:0000313" key="5">
    <source>
        <dbReference type="Proteomes" id="UP001479436"/>
    </source>
</evidence>
<keyword evidence="4" id="KW-0378">Hydrolase</keyword>
<dbReference type="PANTHER" id="PTHR19134:SF449">
    <property type="entry name" value="TYROSINE-PROTEIN PHOSPHATASE 1"/>
    <property type="match status" value="1"/>
</dbReference>
<dbReference type="GO" id="GO:0004725">
    <property type="term" value="F:protein tyrosine phosphatase activity"/>
    <property type="evidence" value="ECO:0007669"/>
    <property type="project" value="UniProtKB-EC"/>
</dbReference>
<dbReference type="InterPro" id="IPR003595">
    <property type="entry name" value="Tyr_Pase_cat"/>
</dbReference>
<dbReference type="InterPro" id="IPR016130">
    <property type="entry name" value="Tyr_Pase_AS"/>
</dbReference>
<name>A0ABR2VSD4_9FUNG</name>
<feature type="domain" description="Tyrosine specific protein phosphatases" evidence="3">
    <location>
        <begin position="87"/>
        <end position="174"/>
    </location>
</feature>
<evidence type="ECO:0000256" key="1">
    <source>
        <dbReference type="ARBA" id="ARBA00009649"/>
    </source>
</evidence>
<dbReference type="SMART" id="SM00404">
    <property type="entry name" value="PTPc_motif"/>
    <property type="match status" value="1"/>
</dbReference>
<dbReference type="InterPro" id="IPR050348">
    <property type="entry name" value="Protein-Tyr_Phosphatase"/>
</dbReference>
<dbReference type="PROSITE" id="PS50055">
    <property type="entry name" value="TYR_PHOSPHATASE_PTP"/>
    <property type="match status" value="1"/>
</dbReference>
<evidence type="ECO:0000259" key="2">
    <source>
        <dbReference type="PROSITE" id="PS50055"/>
    </source>
</evidence>
<dbReference type="Gene3D" id="3.90.190.10">
    <property type="entry name" value="Protein tyrosine phosphatase superfamily"/>
    <property type="match status" value="1"/>
</dbReference>
<sequence>MLTKVFEAGRVKCEPYWPTSTQLSLYFPGLGLTVHLLREDHIAEENWVVRTLRLILNTPTQGCVGELTVTQYHTLDWPDHGIQSHPQTILNLIKLTNQKQQESTLESGKNGFKCGPMVVHCSAGCGRTGTFCTINSALSLLPKISDHSIDLVFDIVVKLRSQRRSMVQTVKQYEFCYIALLTEILSRNKSMAQ</sequence>
<evidence type="ECO:0000259" key="3">
    <source>
        <dbReference type="PROSITE" id="PS50056"/>
    </source>
</evidence>
<accession>A0ABR2VSD4</accession>
<evidence type="ECO:0000313" key="4">
    <source>
        <dbReference type="EMBL" id="KAK9696619.1"/>
    </source>
</evidence>
<dbReference type="PROSITE" id="PS00383">
    <property type="entry name" value="TYR_PHOSPHATASE_1"/>
    <property type="match status" value="1"/>
</dbReference>
<dbReference type="Pfam" id="PF00102">
    <property type="entry name" value="Y_phosphatase"/>
    <property type="match status" value="1"/>
</dbReference>
<comment type="similarity">
    <text evidence="1">Belongs to the protein-tyrosine phosphatase family. Non-receptor class subfamily.</text>
</comment>
<feature type="domain" description="Tyrosine-protein phosphatase" evidence="2">
    <location>
        <begin position="1"/>
        <end position="183"/>
    </location>
</feature>
<comment type="caution">
    <text evidence="4">The sequence shown here is derived from an EMBL/GenBank/DDBJ whole genome shotgun (WGS) entry which is preliminary data.</text>
</comment>
<dbReference type="EC" id="3.1.3.48" evidence="4"/>
<keyword evidence="5" id="KW-1185">Reference proteome</keyword>
<dbReference type="Proteomes" id="UP001479436">
    <property type="component" value="Unassembled WGS sequence"/>
</dbReference>
<reference evidence="4 5" key="1">
    <citation type="submission" date="2023-04" db="EMBL/GenBank/DDBJ databases">
        <title>Genome of Basidiobolus ranarum AG-B5.</title>
        <authorList>
            <person name="Stajich J.E."/>
            <person name="Carter-House D."/>
            <person name="Gryganskyi A."/>
        </authorList>
    </citation>
    <scope>NUCLEOTIDE SEQUENCE [LARGE SCALE GENOMIC DNA]</scope>
    <source>
        <strain evidence="4 5">AG-B5</strain>
    </source>
</reference>
<dbReference type="PROSITE" id="PS50056">
    <property type="entry name" value="TYR_PHOSPHATASE_2"/>
    <property type="match status" value="1"/>
</dbReference>
<proteinExistence type="inferred from homology"/>
<dbReference type="SUPFAM" id="SSF52799">
    <property type="entry name" value="(Phosphotyrosine protein) phosphatases II"/>
    <property type="match status" value="1"/>
</dbReference>
<dbReference type="InterPro" id="IPR000242">
    <property type="entry name" value="PTP_cat"/>
</dbReference>
<organism evidence="4 5">
    <name type="scientific">Basidiobolus ranarum</name>
    <dbReference type="NCBI Taxonomy" id="34480"/>
    <lineage>
        <taxon>Eukaryota</taxon>
        <taxon>Fungi</taxon>
        <taxon>Fungi incertae sedis</taxon>
        <taxon>Zoopagomycota</taxon>
        <taxon>Entomophthoromycotina</taxon>
        <taxon>Basidiobolomycetes</taxon>
        <taxon>Basidiobolales</taxon>
        <taxon>Basidiobolaceae</taxon>
        <taxon>Basidiobolus</taxon>
    </lineage>
</organism>
<gene>
    <name evidence="4" type="primary">PTP1_1</name>
    <name evidence="4" type="ORF">K7432_012362</name>
</gene>
<dbReference type="InterPro" id="IPR000387">
    <property type="entry name" value="Tyr_Pase_dom"/>
</dbReference>